<organism evidence="2">
    <name type="scientific">Brachypodium distachyon</name>
    <name type="common">Purple false brome</name>
    <name type="synonym">Trachynia distachya</name>
    <dbReference type="NCBI Taxonomy" id="15368"/>
    <lineage>
        <taxon>Eukaryota</taxon>
        <taxon>Viridiplantae</taxon>
        <taxon>Streptophyta</taxon>
        <taxon>Embryophyta</taxon>
        <taxon>Tracheophyta</taxon>
        <taxon>Spermatophyta</taxon>
        <taxon>Magnoliopsida</taxon>
        <taxon>Liliopsida</taxon>
        <taxon>Poales</taxon>
        <taxon>Poaceae</taxon>
        <taxon>BOP clade</taxon>
        <taxon>Pooideae</taxon>
        <taxon>Stipodae</taxon>
        <taxon>Brachypodieae</taxon>
        <taxon>Brachypodium</taxon>
    </lineage>
</organism>
<protein>
    <recommendedName>
        <fullName evidence="1">F-box domain-containing protein</fullName>
    </recommendedName>
</protein>
<reference evidence="2 3" key="1">
    <citation type="journal article" date="2010" name="Nature">
        <title>Genome sequencing and analysis of the model grass Brachypodium distachyon.</title>
        <authorList>
            <consortium name="International Brachypodium Initiative"/>
        </authorList>
    </citation>
    <scope>NUCLEOTIDE SEQUENCE [LARGE SCALE GENOMIC DNA]</scope>
    <source>
        <strain evidence="2 3">Bd21</strain>
    </source>
</reference>
<dbReference type="Pfam" id="PF00646">
    <property type="entry name" value="F-box"/>
    <property type="match status" value="1"/>
</dbReference>
<evidence type="ECO:0000259" key="1">
    <source>
        <dbReference type="Pfam" id="PF00646"/>
    </source>
</evidence>
<dbReference type="AlphaFoldDB" id="A0A0Q3IEH4"/>
<gene>
    <name evidence="2" type="ORF">BRADI_2g13115v3</name>
</gene>
<dbReference type="OrthoDB" id="676271at2759"/>
<dbReference type="Proteomes" id="UP000008810">
    <property type="component" value="Chromosome 2"/>
</dbReference>
<dbReference type="PANTHER" id="PTHR32133">
    <property type="entry name" value="OS07G0120400 PROTEIN"/>
    <property type="match status" value="1"/>
</dbReference>
<dbReference type="PANTHER" id="PTHR32133:SF343">
    <property type="entry name" value="F-BOX DOMAIN-CONTAINING PROTEIN"/>
    <property type="match status" value="1"/>
</dbReference>
<evidence type="ECO:0000313" key="4">
    <source>
        <dbReference type="Proteomes" id="UP000008810"/>
    </source>
</evidence>
<feature type="domain" description="F-box" evidence="1">
    <location>
        <begin position="17"/>
        <end position="55"/>
    </location>
</feature>
<dbReference type="SUPFAM" id="SSF81383">
    <property type="entry name" value="F-box domain"/>
    <property type="match status" value="1"/>
</dbReference>
<keyword evidence="4" id="KW-1185">Reference proteome</keyword>
<dbReference type="EMBL" id="CM000881">
    <property type="protein sequence ID" value="KQK04355.2"/>
    <property type="molecule type" value="Genomic_DNA"/>
</dbReference>
<sequence>MSLPPPTQRGRRPPPALVDDAMREIFLRVPPDEPASLVRAAAVCKGWRAILLSDASFVRDYRVLHGPTPPMLGFLHNRPYGTRSGVSRFVPTPHRRALPPAGMPRPPPLDLVVCDPITDDCWMIHADPRYSDVTWKPQDGDDSDDEKTSWNAALLCAKDRYDHLDCRGGPFLVAFVGSDEQRGTFASVYSSETGEWSKVIFLNQPNAIMEAGHSAVLGSMVYFPCKCITRIVEYNMDEHKLSVIIKPFDSAYVLVGAEDGMLRLGVVGFAEGVGAIFLSTKAGLFKIELNSGRSSKIHRKMLFEKVMPYMSFYIGGTN</sequence>
<dbReference type="InterPro" id="IPR036047">
    <property type="entry name" value="F-box-like_dom_sf"/>
</dbReference>
<dbReference type="InterPro" id="IPR001810">
    <property type="entry name" value="F-box_dom"/>
</dbReference>
<reference evidence="2" key="2">
    <citation type="submission" date="2017-06" db="EMBL/GenBank/DDBJ databases">
        <title>WGS assembly of Brachypodium distachyon.</title>
        <authorList>
            <consortium name="The International Brachypodium Initiative"/>
            <person name="Lucas S."/>
            <person name="Harmon-Smith M."/>
            <person name="Lail K."/>
            <person name="Tice H."/>
            <person name="Grimwood J."/>
            <person name="Bruce D."/>
            <person name="Barry K."/>
            <person name="Shu S."/>
            <person name="Lindquist E."/>
            <person name="Wang M."/>
            <person name="Pitluck S."/>
            <person name="Vogel J.P."/>
            <person name="Garvin D.F."/>
            <person name="Mockler T.C."/>
            <person name="Schmutz J."/>
            <person name="Rokhsar D."/>
            <person name="Bevan M.W."/>
        </authorList>
    </citation>
    <scope>NUCLEOTIDE SEQUENCE</scope>
    <source>
        <strain evidence="2">Bd21</strain>
    </source>
</reference>
<dbReference type="InParanoid" id="A0A0Q3IEH4"/>
<accession>A0A0Q3IEH4</accession>
<evidence type="ECO:0000313" key="3">
    <source>
        <dbReference type="EnsemblPlants" id="KQK04355"/>
    </source>
</evidence>
<evidence type="ECO:0000313" key="2">
    <source>
        <dbReference type="EMBL" id="KQK04355.2"/>
    </source>
</evidence>
<reference evidence="3" key="3">
    <citation type="submission" date="2018-08" db="UniProtKB">
        <authorList>
            <consortium name="EnsemblPlants"/>
        </authorList>
    </citation>
    <scope>IDENTIFICATION</scope>
    <source>
        <strain evidence="3">cv. Bd21</strain>
    </source>
</reference>
<dbReference type="Gramene" id="KQK04355">
    <property type="protein sequence ID" value="KQK04355"/>
    <property type="gene ID" value="BRADI_2g13115v3"/>
</dbReference>
<name>A0A0Q3IEH4_BRADI</name>
<proteinExistence type="predicted"/>
<dbReference type="EnsemblPlants" id="KQK04355">
    <property type="protein sequence ID" value="KQK04355"/>
    <property type="gene ID" value="BRADI_2g13115v3"/>
</dbReference>